<keyword evidence="5" id="KW-0547">Nucleotide-binding</keyword>
<evidence type="ECO:0000256" key="1">
    <source>
        <dbReference type="ARBA" id="ARBA00004651"/>
    </source>
</evidence>
<keyword evidence="12" id="KW-0378">Hydrolase</keyword>
<feature type="domain" description="ABC transmembrane type-1" evidence="11">
    <location>
        <begin position="24"/>
        <end position="307"/>
    </location>
</feature>
<protein>
    <submittedName>
        <fullName evidence="12">Putative multidrug export ATP-binding/permease protein</fullName>
        <ecNumber evidence="12">3.6.3.-</ecNumber>
    </submittedName>
</protein>
<dbReference type="Pfam" id="PF00664">
    <property type="entry name" value="ABC_membrane"/>
    <property type="match status" value="1"/>
</dbReference>
<dbReference type="InterPro" id="IPR003439">
    <property type="entry name" value="ABC_transporter-like_ATP-bd"/>
</dbReference>
<dbReference type="InterPro" id="IPR011527">
    <property type="entry name" value="ABC1_TM_dom"/>
</dbReference>
<reference evidence="12 13" key="1">
    <citation type="submission" date="2016-05" db="EMBL/GenBank/DDBJ databases">
        <title>Microbial solvent formation.</title>
        <authorList>
            <person name="Poehlein A."/>
            <person name="Montoya Solano J.D."/>
            <person name="Flitsch S."/>
            <person name="Krabben P."/>
            <person name="Duerre P."/>
            <person name="Daniel R."/>
        </authorList>
    </citation>
    <scope>NUCLEOTIDE SEQUENCE [LARGE SCALE GENOMIC DNA]</scope>
    <source>
        <strain evidence="12 13">DSM 2619</strain>
    </source>
</reference>
<evidence type="ECO:0000256" key="7">
    <source>
        <dbReference type="ARBA" id="ARBA00022989"/>
    </source>
</evidence>
<dbReference type="Proteomes" id="UP000190890">
    <property type="component" value="Unassembled WGS sequence"/>
</dbReference>
<dbReference type="InterPro" id="IPR039421">
    <property type="entry name" value="Type_1_exporter"/>
</dbReference>
<evidence type="ECO:0000313" key="13">
    <source>
        <dbReference type="Proteomes" id="UP000190890"/>
    </source>
</evidence>
<dbReference type="InterPro" id="IPR017871">
    <property type="entry name" value="ABC_transporter-like_CS"/>
</dbReference>
<sequence>MKKEGKNSLGLLFKWAGKDKYYLIASIICSLISGLSIMIPYLAAYKVIETVYNGSYTREIILESGGIIAAAIFIRYFLLGVSIALSHKGAYNSLFKVRCMVIDHMAKVPLGNLSERSTGEIKKVLNEDIEKLELFLAHHLPELIMYASGPVVVFIYLCSINWILALVSLVPIPFAFLCQYIMFRGQDKLMADMNRSMGNLNATMIEYITGMKLIKAYNMGSHSFKKYSEAIDDQYNVWKKASLKMGPPFAAYVIVIECALVLLVPIGGFMALQGHLLASIFILFIYVGSFYLTELRPLLELGSNFSQVLNGIHKIEEILDIPAFENGSKEFPKNHAIQMCNVSFSYDGKNDVLKDLNLSIKDGEKIALVGYSGAGKSTIVELIARFYDISRGEILIGKRNIKEIDYETLLENVSIVFQKTFLSKGSVLENIRMGSNATLEQVRKAAKQAQIDDFIMTLPDKYNTLVGSYGSRFSGGEKQRIAIARAIFKNAPILILDEATSAADPENQVEIDRAIANLCKGKTVIIVAHRLSVVAKCDRVAVIENHRIATIGTHEEVLKNSRYYKNAWQDYNQAHNISYYNIGGALIE</sequence>
<feature type="transmembrane region" description="Helical" evidence="9">
    <location>
        <begin position="163"/>
        <end position="183"/>
    </location>
</feature>
<dbReference type="OrthoDB" id="9762778at2"/>
<keyword evidence="13" id="KW-1185">Reference proteome</keyword>
<dbReference type="Pfam" id="PF00005">
    <property type="entry name" value="ABC_tran"/>
    <property type="match status" value="1"/>
</dbReference>
<evidence type="ECO:0000259" key="10">
    <source>
        <dbReference type="PROSITE" id="PS50893"/>
    </source>
</evidence>
<feature type="domain" description="ABC transporter" evidence="10">
    <location>
        <begin position="337"/>
        <end position="570"/>
    </location>
</feature>
<dbReference type="RefSeq" id="WP_077847874.1">
    <property type="nucleotide sequence ID" value="NZ_LZZM01000175.1"/>
</dbReference>
<dbReference type="InterPro" id="IPR003593">
    <property type="entry name" value="AAA+_ATPase"/>
</dbReference>
<dbReference type="GO" id="GO:0016887">
    <property type="term" value="F:ATP hydrolysis activity"/>
    <property type="evidence" value="ECO:0007669"/>
    <property type="project" value="InterPro"/>
</dbReference>
<keyword evidence="2" id="KW-0813">Transport</keyword>
<comment type="subcellular location">
    <subcellularLocation>
        <location evidence="1">Cell membrane</location>
        <topology evidence="1">Multi-pass membrane protein</topology>
    </subcellularLocation>
</comment>
<evidence type="ECO:0000256" key="8">
    <source>
        <dbReference type="ARBA" id="ARBA00023136"/>
    </source>
</evidence>
<evidence type="ECO:0000259" key="11">
    <source>
        <dbReference type="PROSITE" id="PS50929"/>
    </source>
</evidence>
<comment type="caution">
    <text evidence="12">The sequence shown here is derived from an EMBL/GenBank/DDBJ whole genome shotgun (WGS) entry which is preliminary data.</text>
</comment>
<evidence type="ECO:0000256" key="5">
    <source>
        <dbReference type="ARBA" id="ARBA00022741"/>
    </source>
</evidence>
<evidence type="ECO:0000313" key="12">
    <source>
        <dbReference type="EMBL" id="OOM76278.1"/>
    </source>
</evidence>
<name>A0A1S8TEX2_9CLOT</name>
<dbReference type="PROSITE" id="PS50893">
    <property type="entry name" value="ABC_TRANSPORTER_2"/>
    <property type="match status" value="1"/>
</dbReference>
<keyword evidence="4 9" id="KW-0812">Transmembrane</keyword>
<proteinExistence type="predicted"/>
<organism evidence="12 13">
    <name type="scientific">Clostridium puniceum</name>
    <dbReference type="NCBI Taxonomy" id="29367"/>
    <lineage>
        <taxon>Bacteria</taxon>
        <taxon>Bacillati</taxon>
        <taxon>Bacillota</taxon>
        <taxon>Clostridia</taxon>
        <taxon>Eubacteriales</taxon>
        <taxon>Clostridiaceae</taxon>
        <taxon>Clostridium</taxon>
    </lineage>
</organism>
<dbReference type="SUPFAM" id="SSF52540">
    <property type="entry name" value="P-loop containing nucleoside triphosphate hydrolases"/>
    <property type="match status" value="1"/>
</dbReference>
<dbReference type="GO" id="GO:0005886">
    <property type="term" value="C:plasma membrane"/>
    <property type="evidence" value="ECO:0007669"/>
    <property type="project" value="UniProtKB-SubCell"/>
</dbReference>
<feature type="transmembrane region" description="Helical" evidence="9">
    <location>
        <begin position="140"/>
        <end position="157"/>
    </location>
</feature>
<evidence type="ECO:0000256" key="3">
    <source>
        <dbReference type="ARBA" id="ARBA00022475"/>
    </source>
</evidence>
<dbReference type="PROSITE" id="PS00211">
    <property type="entry name" value="ABC_TRANSPORTER_1"/>
    <property type="match status" value="1"/>
</dbReference>
<dbReference type="FunFam" id="3.40.50.300:FF:000221">
    <property type="entry name" value="Multidrug ABC transporter ATP-binding protein"/>
    <property type="match status" value="1"/>
</dbReference>
<dbReference type="PROSITE" id="PS50929">
    <property type="entry name" value="ABC_TM1F"/>
    <property type="match status" value="1"/>
</dbReference>
<dbReference type="Gene3D" id="3.40.50.300">
    <property type="entry name" value="P-loop containing nucleotide triphosphate hydrolases"/>
    <property type="match status" value="1"/>
</dbReference>
<dbReference type="SMART" id="SM00382">
    <property type="entry name" value="AAA"/>
    <property type="match status" value="1"/>
</dbReference>
<dbReference type="AlphaFoldDB" id="A0A1S8TEX2"/>
<keyword evidence="3" id="KW-1003">Cell membrane</keyword>
<dbReference type="Gene3D" id="1.20.1560.10">
    <property type="entry name" value="ABC transporter type 1, transmembrane domain"/>
    <property type="match status" value="1"/>
</dbReference>
<dbReference type="GO" id="GO:0140359">
    <property type="term" value="F:ABC-type transporter activity"/>
    <property type="evidence" value="ECO:0007669"/>
    <property type="project" value="InterPro"/>
</dbReference>
<dbReference type="GO" id="GO:0005524">
    <property type="term" value="F:ATP binding"/>
    <property type="evidence" value="ECO:0007669"/>
    <property type="project" value="UniProtKB-KW"/>
</dbReference>
<accession>A0A1S8TEX2</accession>
<evidence type="ECO:0000256" key="2">
    <source>
        <dbReference type="ARBA" id="ARBA00022448"/>
    </source>
</evidence>
<evidence type="ECO:0000256" key="4">
    <source>
        <dbReference type="ARBA" id="ARBA00022692"/>
    </source>
</evidence>
<dbReference type="InterPro" id="IPR036640">
    <property type="entry name" value="ABC1_TM_sf"/>
</dbReference>
<dbReference type="SUPFAM" id="SSF90123">
    <property type="entry name" value="ABC transporter transmembrane region"/>
    <property type="match status" value="1"/>
</dbReference>
<evidence type="ECO:0000256" key="9">
    <source>
        <dbReference type="SAM" id="Phobius"/>
    </source>
</evidence>
<dbReference type="EC" id="3.6.3.-" evidence="12"/>
<keyword evidence="7 9" id="KW-1133">Transmembrane helix</keyword>
<feature type="transmembrane region" description="Helical" evidence="9">
    <location>
        <begin position="249"/>
        <end position="270"/>
    </location>
</feature>
<feature type="transmembrane region" description="Helical" evidence="9">
    <location>
        <begin position="64"/>
        <end position="86"/>
    </location>
</feature>
<dbReference type="InterPro" id="IPR027417">
    <property type="entry name" value="P-loop_NTPase"/>
</dbReference>
<dbReference type="STRING" id="29367.CLPUN_27790"/>
<keyword evidence="8 9" id="KW-0472">Membrane</keyword>
<dbReference type="EMBL" id="LZZM01000175">
    <property type="protein sequence ID" value="OOM76278.1"/>
    <property type="molecule type" value="Genomic_DNA"/>
</dbReference>
<dbReference type="PANTHER" id="PTHR24221:SF654">
    <property type="entry name" value="ATP-BINDING CASSETTE SUB-FAMILY B MEMBER 6"/>
    <property type="match status" value="1"/>
</dbReference>
<feature type="transmembrane region" description="Helical" evidence="9">
    <location>
        <begin position="276"/>
        <end position="293"/>
    </location>
</feature>
<keyword evidence="6 12" id="KW-0067">ATP-binding</keyword>
<evidence type="ECO:0000256" key="6">
    <source>
        <dbReference type="ARBA" id="ARBA00022840"/>
    </source>
</evidence>
<gene>
    <name evidence="12" type="ORF">CLPUN_27790</name>
</gene>
<feature type="transmembrane region" description="Helical" evidence="9">
    <location>
        <begin position="21"/>
        <end position="44"/>
    </location>
</feature>
<dbReference type="PANTHER" id="PTHR24221">
    <property type="entry name" value="ATP-BINDING CASSETTE SUB-FAMILY B"/>
    <property type="match status" value="1"/>
</dbReference>